<dbReference type="InterPro" id="IPR050158">
    <property type="entry name" value="Ubiquitin_ubiquitin-like"/>
</dbReference>
<dbReference type="EMBL" id="AGNL01016491">
    <property type="protein sequence ID" value="EJK65060.1"/>
    <property type="molecule type" value="Genomic_DNA"/>
</dbReference>
<accession>K0SI56</accession>
<feature type="compositionally biased region" description="Basic and acidic residues" evidence="1">
    <location>
        <begin position="202"/>
        <end position="235"/>
    </location>
</feature>
<evidence type="ECO:0000256" key="1">
    <source>
        <dbReference type="SAM" id="MobiDB-lite"/>
    </source>
</evidence>
<reference evidence="3 4" key="1">
    <citation type="journal article" date="2012" name="Genome Biol.">
        <title>Genome and low-iron response of an oceanic diatom adapted to chronic iron limitation.</title>
        <authorList>
            <person name="Lommer M."/>
            <person name="Specht M."/>
            <person name="Roy A.S."/>
            <person name="Kraemer L."/>
            <person name="Andreson R."/>
            <person name="Gutowska M.A."/>
            <person name="Wolf J."/>
            <person name="Bergner S.V."/>
            <person name="Schilhabel M.B."/>
            <person name="Klostermeier U.C."/>
            <person name="Beiko R.G."/>
            <person name="Rosenstiel P."/>
            <person name="Hippler M."/>
            <person name="Laroche J."/>
        </authorList>
    </citation>
    <scope>NUCLEOTIDE SEQUENCE [LARGE SCALE GENOMIC DNA]</scope>
    <source>
        <strain evidence="3 4">CCMP1005</strain>
    </source>
</reference>
<evidence type="ECO:0000313" key="4">
    <source>
        <dbReference type="Proteomes" id="UP000266841"/>
    </source>
</evidence>
<feature type="region of interest" description="Disordered" evidence="1">
    <location>
        <begin position="152"/>
        <end position="270"/>
    </location>
</feature>
<dbReference type="eggNOG" id="KOG0001">
    <property type="taxonomic scope" value="Eukaryota"/>
</dbReference>
<dbReference type="PANTHER" id="PTHR10666">
    <property type="entry name" value="UBIQUITIN"/>
    <property type="match status" value="1"/>
</dbReference>
<keyword evidence="4" id="KW-1185">Reference proteome</keyword>
<evidence type="ECO:0000313" key="3">
    <source>
        <dbReference type="EMBL" id="EJK65060.1"/>
    </source>
</evidence>
<dbReference type="AlphaFoldDB" id="K0SI56"/>
<feature type="compositionally biased region" description="Basic and acidic residues" evidence="1">
    <location>
        <begin position="159"/>
        <end position="172"/>
    </location>
</feature>
<dbReference type="PROSITE" id="PS50053">
    <property type="entry name" value="UBIQUITIN_2"/>
    <property type="match status" value="1"/>
</dbReference>
<feature type="compositionally biased region" description="Basic and acidic residues" evidence="1">
    <location>
        <begin position="261"/>
        <end position="270"/>
    </location>
</feature>
<dbReference type="PRINTS" id="PR00348">
    <property type="entry name" value="UBIQUITIN"/>
</dbReference>
<dbReference type="PROSITE" id="PS00299">
    <property type="entry name" value="UBIQUITIN_1"/>
    <property type="match status" value="1"/>
</dbReference>
<sequence>MTDSRAELGADWVGGKSSYLGFNRHNISRLLLWIESNGHEHERRHHAHGQKEQSLEDFRKGHDSSDFASFGGEMQIYVKSLTGNSIALRCRPEDTIGAVKCMIQDKEGVPVDDQRLILAGVQLEDSRKLSDFCLEKSCTLFLATIRHSEETMIHQSSGRVDRLSGDVGKEVSDELSDTAAGDKSDAVKPRGGPGKFGQISTEGKRAEKEMMLRHSKEGDSRASRVSRGESDDKSPVGKSKKLPKSPVGKPMKLPTKRKCIHKSEDDEAAKKQWNATAVLEMTMTEKIHCEH</sequence>
<dbReference type="InterPro" id="IPR019954">
    <property type="entry name" value="Ubiquitin_CS"/>
</dbReference>
<protein>
    <recommendedName>
        <fullName evidence="2">Ubiquitin-like domain-containing protein</fullName>
    </recommendedName>
</protein>
<proteinExistence type="predicted"/>
<dbReference type="Gene3D" id="3.10.20.90">
    <property type="entry name" value="Phosphatidylinositol 3-kinase Catalytic Subunit, Chain A, domain 1"/>
    <property type="match status" value="1"/>
</dbReference>
<dbReference type="SMART" id="SM00213">
    <property type="entry name" value="UBQ"/>
    <property type="match status" value="1"/>
</dbReference>
<dbReference type="SUPFAM" id="SSF54236">
    <property type="entry name" value="Ubiquitin-like"/>
    <property type="match status" value="1"/>
</dbReference>
<feature type="domain" description="Ubiquitin-like" evidence="2">
    <location>
        <begin position="74"/>
        <end position="142"/>
    </location>
</feature>
<gene>
    <name evidence="3" type="ORF">THAOC_14141</name>
</gene>
<dbReference type="InterPro" id="IPR000626">
    <property type="entry name" value="Ubiquitin-like_dom"/>
</dbReference>
<dbReference type="Proteomes" id="UP000266841">
    <property type="component" value="Unassembled WGS sequence"/>
</dbReference>
<dbReference type="OrthoDB" id="428577at2759"/>
<name>K0SI56_THAOC</name>
<dbReference type="Pfam" id="PF00240">
    <property type="entry name" value="ubiquitin"/>
    <property type="match status" value="1"/>
</dbReference>
<dbReference type="InterPro" id="IPR019956">
    <property type="entry name" value="Ubiquitin_dom"/>
</dbReference>
<dbReference type="InterPro" id="IPR029071">
    <property type="entry name" value="Ubiquitin-like_domsf"/>
</dbReference>
<comment type="caution">
    <text evidence="3">The sequence shown here is derived from an EMBL/GenBank/DDBJ whole genome shotgun (WGS) entry which is preliminary data.</text>
</comment>
<organism evidence="3 4">
    <name type="scientific">Thalassiosira oceanica</name>
    <name type="common">Marine diatom</name>
    <dbReference type="NCBI Taxonomy" id="159749"/>
    <lineage>
        <taxon>Eukaryota</taxon>
        <taxon>Sar</taxon>
        <taxon>Stramenopiles</taxon>
        <taxon>Ochrophyta</taxon>
        <taxon>Bacillariophyta</taxon>
        <taxon>Coscinodiscophyceae</taxon>
        <taxon>Thalassiosirophycidae</taxon>
        <taxon>Thalassiosirales</taxon>
        <taxon>Thalassiosiraceae</taxon>
        <taxon>Thalassiosira</taxon>
    </lineage>
</organism>
<evidence type="ECO:0000259" key="2">
    <source>
        <dbReference type="PROSITE" id="PS50053"/>
    </source>
</evidence>